<dbReference type="InterPro" id="IPR003834">
    <property type="entry name" value="Cyt_c_assmbl_TM_dom"/>
</dbReference>
<dbReference type="GO" id="GO:0017004">
    <property type="term" value="P:cytochrome complex assembly"/>
    <property type="evidence" value="ECO:0007669"/>
    <property type="project" value="InterPro"/>
</dbReference>
<accession>A0A1F4Q2F3</accession>
<gene>
    <name evidence="8" type="ORF">A2625_04790</name>
</gene>
<protein>
    <recommendedName>
        <fullName evidence="7">Cytochrome C biogenesis protein transmembrane domain-containing protein</fullName>
    </recommendedName>
</protein>
<feature type="transmembrane region" description="Helical" evidence="6">
    <location>
        <begin position="200"/>
        <end position="220"/>
    </location>
</feature>
<name>A0A1F4Q2F3_UNCSA</name>
<feature type="transmembrane region" description="Helical" evidence="6">
    <location>
        <begin position="169"/>
        <end position="193"/>
    </location>
</feature>
<dbReference type="AlphaFoldDB" id="A0A1F4Q2F3"/>
<proteinExistence type="inferred from homology"/>
<sequence length="230" mass="25020">MTPVSYPIAFFAGLLSFFSPCVLPLIPSYLSYITGLSIKHLTDNKNDTRRLTIINSLVFILGFSLVFVALGAAASFAGQWFFKYRDLVRVAGGVLIILLGVYFLSGLKLGYLEIEKRLNIKITSKGYRRSFLVGIVFAAAWTPCVGPILGSILTLAGASGTVGQGALLLFAYSLGFGAPFLFATLAVSSFLSYLKKLGKYMWVINLISGCFLVFIGLLLLTGNFNFLVYN</sequence>
<keyword evidence="3 6" id="KW-0812">Transmembrane</keyword>
<dbReference type="InterPro" id="IPR051790">
    <property type="entry name" value="Cytochrome_c-biogenesis_DsbD"/>
</dbReference>
<organism evidence="8 9">
    <name type="scientific">candidate division WOR-1 bacterium RIFCSPHIGHO2_01_FULL_53_15</name>
    <dbReference type="NCBI Taxonomy" id="1802564"/>
    <lineage>
        <taxon>Bacteria</taxon>
        <taxon>Bacillati</taxon>
        <taxon>Saganbacteria</taxon>
    </lineage>
</organism>
<dbReference type="PANTHER" id="PTHR31272">
    <property type="entry name" value="CYTOCHROME C-TYPE BIOGENESIS PROTEIN HI_1454-RELATED"/>
    <property type="match status" value="1"/>
</dbReference>
<reference evidence="8 9" key="1">
    <citation type="journal article" date="2016" name="Nat. Commun.">
        <title>Thousands of microbial genomes shed light on interconnected biogeochemical processes in an aquifer system.</title>
        <authorList>
            <person name="Anantharaman K."/>
            <person name="Brown C.T."/>
            <person name="Hug L.A."/>
            <person name="Sharon I."/>
            <person name="Castelle C.J."/>
            <person name="Probst A.J."/>
            <person name="Thomas B.C."/>
            <person name="Singh A."/>
            <person name="Wilkins M.J."/>
            <person name="Karaoz U."/>
            <person name="Brodie E.L."/>
            <person name="Williams K.H."/>
            <person name="Hubbard S.S."/>
            <person name="Banfield J.F."/>
        </authorList>
    </citation>
    <scope>NUCLEOTIDE SEQUENCE [LARGE SCALE GENOMIC DNA]</scope>
</reference>
<evidence type="ECO:0000256" key="5">
    <source>
        <dbReference type="ARBA" id="ARBA00023136"/>
    </source>
</evidence>
<comment type="subcellular location">
    <subcellularLocation>
        <location evidence="1">Membrane</location>
        <topology evidence="1">Multi-pass membrane protein</topology>
    </subcellularLocation>
</comment>
<evidence type="ECO:0000313" key="9">
    <source>
        <dbReference type="Proteomes" id="UP000178724"/>
    </source>
</evidence>
<dbReference type="Proteomes" id="UP000178724">
    <property type="component" value="Unassembled WGS sequence"/>
</dbReference>
<feature type="transmembrane region" description="Helical" evidence="6">
    <location>
        <begin position="53"/>
        <end position="78"/>
    </location>
</feature>
<feature type="transmembrane region" description="Helical" evidence="6">
    <location>
        <begin position="6"/>
        <end position="32"/>
    </location>
</feature>
<evidence type="ECO:0000256" key="3">
    <source>
        <dbReference type="ARBA" id="ARBA00022692"/>
    </source>
</evidence>
<feature type="transmembrane region" description="Helical" evidence="6">
    <location>
        <begin position="90"/>
        <end position="111"/>
    </location>
</feature>
<feature type="transmembrane region" description="Helical" evidence="6">
    <location>
        <begin position="131"/>
        <end position="157"/>
    </location>
</feature>
<keyword evidence="4 6" id="KW-1133">Transmembrane helix</keyword>
<dbReference type="Pfam" id="PF02683">
    <property type="entry name" value="DsbD_TM"/>
    <property type="match status" value="1"/>
</dbReference>
<dbReference type="EMBL" id="METM01000015">
    <property type="protein sequence ID" value="OGB90111.1"/>
    <property type="molecule type" value="Genomic_DNA"/>
</dbReference>
<dbReference type="PANTHER" id="PTHR31272:SF4">
    <property type="entry name" value="CYTOCHROME C-TYPE BIOGENESIS PROTEIN HI_1454-RELATED"/>
    <property type="match status" value="1"/>
</dbReference>
<evidence type="ECO:0000259" key="7">
    <source>
        <dbReference type="Pfam" id="PF02683"/>
    </source>
</evidence>
<evidence type="ECO:0000256" key="4">
    <source>
        <dbReference type="ARBA" id="ARBA00022989"/>
    </source>
</evidence>
<evidence type="ECO:0000256" key="1">
    <source>
        <dbReference type="ARBA" id="ARBA00004141"/>
    </source>
</evidence>
<comment type="caution">
    <text evidence="8">The sequence shown here is derived from an EMBL/GenBank/DDBJ whole genome shotgun (WGS) entry which is preliminary data.</text>
</comment>
<keyword evidence="5 6" id="KW-0472">Membrane</keyword>
<evidence type="ECO:0000256" key="2">
    <source>
        <dbReference type="ARBA" id="ARBA00006143"/>
    </source>
</evidence>
<dbReference type="GO" id="GO:0016020">
    <property type="term" value="C:membrane"/>
    <property type="evidence" value="ECO:0007669"/>
    <property type="project" value="UniProtKB-SubCell"/>
</dbReference>
<evidence type="ECO:0000256" key="6">
    <source>
        <dbReference type="SAM" id="Phobius"/>
    </source>
</evidence>
<evidence type="ECO:0000313" key="8">
    <source>
        <dbReference type="EMBL" id="OGB90111.1"/>
    </source>
</evidence>
<feature type="domain" description="Cytochrome C biogenesis protein transmembrane" evidence="7">
    <location>
        <begin position="9"/>
        <end position="220"/>
    </location>
</feature>
<comment type="similarity">
    <text evidence="2">Belongs to the DsbD family.</text>
</comment>